<reference evidence="2 3" key="1">
    <citation type="submission" date="2015-05" db="EMBL/GenBank/DDBJ databases">
        <title>Distinctive expansion of gene families associated with plant cell wall degradation and secondary metabolism in the genomes of grapevine trunk pathogens.</title>
        <authorList>
            <person name="Lawrence D.P."/>
            <person name="Travadon R."/>
            <person name="Rolshausen P.E."/>
            <person name="Baumgartner K."/>
        </authorList>
    </citation>
    <scope>NUCLEOTIDE SEQUENCE [LARGE SCALE GENOMIC DNA]</scope>
    <source>
        <strain evidence="2">UCRPC4</strain>
    </source>
</reference>
<organism evidence="2 3">
    <name type="scientific">Phaeomoniella chlamydospora</name>
    <name type="common">Phaeoacremonium chlamydosporum</name>
    <dbReference type="NCBI Taxonomy" id="158046"/>
    <lineage>
        <taxon>Eukaryota</taxon>
        <taxon>Fungi</taxon>
        <taxon>Dikarya</taxon>
        <taxon>Ascomycota</taxon>
        <taxon>Pezizomycotina</taxon>
        <taxon>Eurotiomycetes</taxon>
        <taxon>Chaetothyriomycetidae</taxon>
        <taxon>Phaeomoniellales</taxon>
        <taxon>Phaeomoniellaceae</taxon>
        <taxon>Phaeomoniella</taxon>
    </lineage>
</organism>
<dbReference type="EMBL" id="LCWF01000102">
    <property type="protein sequence ID" value="KKY20011.1"/>
    <property type="molecule type" value="Genomic_DNA"/>
</dbReference>
<dbReference type="OrthoDB" id="5959877at2759"/>
<evidence type="ECO:0000256" key="1">
    <source>
        <dbReference type="SAM" id="MobiDB-lite"/>
    </source>
</evidence>
<reference evidence="2 3" key="2">
    <citation type="submission" date="2015-05" db="EMBL/GenBank/DDBJ databases">
        <authorList>
            <person name="Morales-Cruz A."/>
            <person name="Amrine K.C."/>
            <person name="Cantu D."/>
        </authorList>
    </citation>
    <scope>NUCLEOTIDE SEQUENCE [LARGE SCALE GENOMIC DNA]</scope>
    <source>
        <strain evidence="2">UCRPC4</strain>
    </source>
</reference>
<dbReference type="Proteomes" id="UP000053317">
    <property type="component" value="Unassembled WGS sequence"/>
</dbReference>
<protein>
    <submittedName>
        <fullName evidence="2">Putative x-pro dipeptidyl-peptidase</fullName>
    </submittedName>
</protein>
<dbReference type="InterPro" id="IPR010281">
    <property type="entry name" value="DUF885"/>
</dbReference>
<dbReference type="AlphaFoldDB" id="A0A0G2ECL6"/>
<accession>A0A0G2ECL6</accession>
<name>A0A0G2ECL6_PHACM</name>
<dbReference type="PANTHER" id="PTHR33361">
    <property type="entry name" value="GLR0591 PROTEIN"/>
    <property type="match status" value="1"/>
</dbReference>
<dbReference type="Pfam" id="PF05960">
    <property type="entry name" value="DUF885"/>
    <property type="match status" value="1"/>
</dbReference>
<sequence length="577" mass="67564">MRHPADRSQPRSLPRRHCRNDGSDVREASSEDEDIKQRINWFREDFREIDRFYNVSFSSTRSTRLQKFYDEHLTGLSEISFDSLSQEGKVDYILLQNYITRQQRQLDAEVDSNKAAEPLLLFSAGLVRLCEERQQMKPMEPKKTAQDLFETTTKVLELKGRVESKEVKISKFSAFRAANKVDELCSLLKEWFSFYNGYDPMFTWWVSEPYKKIDEELQQLAGIIRERLVGIKGDEDDTIVGDPIGRSALMDELEAEKIPYTPEQLIEIGDNEYVWCEEEMKKASRELGYGDDWHRALEYVKDLHVEPGKQTELVHDLAREAVDYVKTKDMVTIPQVAEEAWRMFMMSPEQQEVNPFFLGGTSIIVSYPTDKMNHGSKLMSMRGNNPHFSRSTVFHELIPGHHLQLYMNARVNRHRSIFDTPFCIEGWAFYWEMVLWDDPEFPKGPENRIGMLFWRMHRCARITFSLKFHLGQMTPQACIDYLVDKVGHERFTAEGEVRRSFAGEYSPLYQAAYMMGALQFYALRRELVSSGKMDEKVFHDRILKAGQMPVELLRALLKGTRLTADFKSSWKFYDHLR</sequence>
<gene>
    <name evidence="2" type="ORF">UCRPC4_g04276</name>
</gene>
<feature type="region of interest" description="Disordered" evidence="1">
    <location>
        <begin position="1"/>
        <end position="31"/>
    </location>
</feature>
<keyword evidence="3" id="KW-1185">Reference proteome</keyword>
<comment type="caution">
    <text evidence="2">The sequence shown here is derived from an EMBL/GenBank/DDBJ whole genome shotgun (WGS) entry which is preliminary data.</text>
</comment>
<evidence type="ECO:0000313" key="3">
    <source>
        <dbReference type="Proteomes" id="UP000053317"/>
    </source>
</evidence>
<feature type="compositionally biased region" description="Basic and acidic residues" evidence="1">
    <location>
        <begin position="19"/>
        <end position="31"/>
    </location>
</feature>
<proteinExistence type="predicted"/>
<evidence type="ECO:0000313" key="2">
    <source>
        <dbReference type="EMBL" id="KKY20011.1"/>
    </source>
</evidence>
<dbReference type="PANTHER" id="PTHR33361:SF2">
    <property type="entry name" value="DUF885 DOMAIN-CONTAINING PROTEIN"/>
    <property type="match status" value="1"/>
</dbReference>